<sequence>MGTLTVSVKPEEPISFKVLGRILRDRLSRFEKDGRKASFRRLS</sequence>
<dbReference type="AlphaFoldDB" id="M6JVX1"/>
<comment type="caution">
    <text evidence="1">The sequence shown here is derived from an EMBL/GenBank/DDBJ whole genome shotgun (WGS) entry which is preliminary data.</text>
</comment>
<name>M6JVX1_9LEPT</name>
<organism evidence="1 2">
    <name type="scientific">Leptospira santarosai serovar Arenal str. MAVJ 401</name>
    <dbReference type="NCBI Taxonomy" id="1049976"/>
    <lineage>
        <taxon>Bacteria</taxon>
        <taxon>Pseudomonadati</taxon>
        <taxon>Spirochaetota</taxon>
        <taxon>Spirochaetia</taxon>
        <taxon>Leptospirales</taxon>
        <taxon>Leptospiraceae</taxon>
        <taxon>Leptospira</taxon>
    </lineage>
</organism>
<protein>
    <submittedName>
        <fullName evidence="1">Uncharacterized protein</fullName>
    </submittedName>
</protein>
<accession>M6JVX1</accession>
<gene>
    <name evidence="1" type="ORF">LEP1GSC063_1510</name>
</gene>
<evidence type="ECO:0000313" key="1">
    <source>
        <dbReference type="EMBL" id="EMN23703.1"/>
    </source>
</evidence>
<dbReference type="Proteomes" id="UP000012106">
    <property type="component" value="Unassembled WGS sequence"/>
</dbReference>
<dbReference type="EMBL" id="AHMU02000001">
    <property type="protein sequence ID" value="EMN23703.1"/>
    <property type="molecule type" value="Genomic_DNA"/>
</dbReference>
<evidence type="ECO:0000313" key="2">
    <source>
        <dbReference type="Proteomes" id="UP000012106"/>
    </source>
</evidence>
<proteinExistence type="predicted"/>
<reference evidence="1 2" key="1">
    <citation type="submission" date="2013-01" db="EMBL/GenBank/DDBJ databases">
        <authorList>
            <person name="Harkins D.M."/>
            <person name="Durkin A.S."/>
            <person name="Brinkac L.M."/>
            <person name="Haft D.H."/>
            <person name="Selengut J.D."/>
            <person name="Sanka R."/>
            <person name="DePew J."/>
            <person name="Purushe J."/>
            <person name="Hartskeerl R.A."/>
            <person name="Ahmed A."/>
            <person name="van der Linden H."/>
            <person name="Goris M.G.A."/>
            <person name="Vinetz J.M."/>
            <person name="Sutton G.G."/>
            <person name="Nierman W.C."/>
            <person name="Fouts D.E."/>
        </authorList>
    </citation>
    <scope>NUCLEOTIDE SEQUENCE [LARGE SCALE GENOMIC DNA]</scope>
    <source>
        <strain evidence="1 2">MAVJ 401</strain>
    </source>
</reference>